<dbReference type="SUPFAM" id="SSF50331">
    <property type="entry name" value="MOP-like"/>
    <property type="match status" value="1"/>
</dbReference>
<dbReference type="NCBIfam" id="TIGR01187">
    <property type="entry name" value="potA"/>
    <property type="match status" value="1"/>
</dbReference>
<dbReference type="InterPro" id="IPR017871">
    <property type="entry name" value="ABC_transporter-like_CS"/>
</dbReference>
<dbReference type="GO" id="GO:0015847">
    <property type="term" value="P:putrescine transport"/>
    <property type="evidence" value="ECO:0007669"/>
    <property type="project" value="UniProtKB-ARBA"/>
</dbReference>
<dbReference type="GO" id="GO:0043190">
    <property type="term" value="C:ATP-binding cassette (ABC) transporter complex"/>
    <property type="evidence" value="ECO:0007669"/>
    <property type="project" value="InterPro"/>
</dbReference>
<dbReference type="Pfam" id="PF08402">
    <property type="entry name" value="TOBE_2"/>
    <property type="match status" value="1"/>
</dbReference>
<dbReference type="PANTHER" id="PTHR42781">
    <property type="entry name" value="SPERMIDINE/PUTRESCINE IMPORT ATP-BINDING PROTEIN POTA"/>
    <property type="match status" value="1"/>
</dbReference>
<dbReference type="InterPro" id="IPR027417">
    <property type="entry name" value="P-loop_NTPase"/>
</dbReference>
<dbReference type="PROSITE" id="PS00211">
    <property type="entry name" value="ABC_TRANSPORTER_1"/>
    <property type="match status" value="1"/>
</dbReference>
<keyword evidence="5 7" id="KW-1278">Translocase</keyword>
<protein>
    <recommendedName>
        <fullName evidence="7">Spermidine/putrescine import ATP-binding protein PotA</fullName>
        <ecNumber evidence="7">7.6.2.11</ecNumber>
    </recommendedName>
</protein>
<evidence type="ECO:0000256" key="5">
    <source>
        <dbReference type="ARBA" id="ARBA00022967"/>
    </source>
</evidence>
<keyword evidence="6 7" id="KW-0472">Membrane</keyword>
<gene>
    <name evidence="7" type="primary">potA</name>
    <name evidence="9" type="ORF">F2Q65_02625</name>
</gene>
<comment type="catalytic activity">
    <reaction evidence="7">
        <text>ATP + H2O + polyamine-[polyamine-binding protein]Side 1 = ADP + phosphate + polyamineSide 2 + [polyamine-binding protein]Side 1.</text>
        <dbReference type="EC" id="7.6.2.11"/>
    </reaction>
</comment>
<dbReference type="GO" id="GO:0016887">
    <property type="term" value="F:ATP hydrolysis activity"/>
    <property type="evidence" value="ECO:0007669"/>
    <property type="project" value="InterPro"/>
</dbReference>
<dbReference type="InterPro" id="IPR050093">
    <property type="entry name" value="ABC_SmlMolc_Importer"/>
</dbReference>
<dbReference type="InterPro" id="IPR003593">
    <property type="entry name" value="AAA+_ATPase"/>
</dbReference>
<dbReference type="Pfam" id="PF00005">
    <property type="entry name" value="ABC_tran"/>
    <property type="match status" value="1"/>
</dbReference>
<dbReference type="PANTHER" id="PTHR42781:SF4">
    <property type="entry name" value="SPERMIDINE_PUTRESCINE IMPORT ATP-BINDING PROTEIN POTA"/>
    <property type="match status" value="1"/>
</dbReference>
<dbReference type="Gene3D" id="2.40.50.100">
    <property type="match status" value="1"/>
</dbReference>
<keyword evidence="1 7" id="KW-0813">Transport</keyword>
<evidence type="ECO:0000256" key="3">
    <source>
        <dbReference type="ARBA" id="ARBA00022741"/>
    </source>
</evidence>
<comment type="caution">
    <text evidence="9">The sequence shown here is derived from an EMBL/GenBank/DDBJ whole genome shotgun (WGS) entry which is preliminary data.</text>
</comment>
<dbReference type="GO" id="GO:0015417">
    <property type="term" value="F:ABC-type polyamine transporter activity"/>
    <property type="evidence" value="ECO:0007669"/>
    <property type="project" value="UniProtKB-EC"/>
</dbReference>
<evidence type="ECO:0000256" key="4">
    <source>
        <dbReference type="ARBA" id="ARBA00022840"/>
    </source>
</evidence>
<feature type="domain" description="ABC transporter" evidence="8">
    <location>
        <begin position="2"/>
        <end position="232"/>
    </location>
</feature>
<reference evidence="9 10" key="1">
    <citation type="submission" date="2019-09" db="EMBL/GenBank/DDBJ databases">
        <title>Whole-genome sequence of the purple sulfur bacterium Thiohalocapsa marina DSM 19078.</title>
        <authorList>
            <person name="Kyndt J.A."/>
            <person name="Meyer T.E."/>
        </authorList>
    </citation>
    <scope>NUCLEOTIDE SEQUENCE [LARGE SCALE GENOMIC DNA]</scope>
    <source>
        <strain evidence="9 10">DSM 19078</strain>
    </source>
</reference>
<dbReference type="EMBL" id="VWXX01000002">
    <property type="protein sequence ID" value="KAA6187432.1"/>
    <property type="molecule type" value="Genomic_DNA"/>
</dbReference>
<evidence type="ECO:0000256" key="6">
    <source>
        <dbReference type="ARBA" id="ARBA00023136"/>
    </source>
</evidence>
<dbReference type="EC" id="7.6.2.11" evidence="7"/>
<dbReference type="InterPro" id="IPR013611">
    <property type="entry name" value="Transp-assoc_OB_typ2"/>
</dbReference>
<dbReference type="FunFam" id="3.40.50.300:FF:000133">
    <property type="entry name" value="Spermidine/putrescine import ATP-binding protein PotA"/>
    <property type="match status" value="1"/>
</dbReference>
<evidence type="ECO:0000313" key="9">
    <source>
        <dbReference type="EMBL" id="KAA6187432.1"/>
    </source>
</evidence>
<sequence>MLALNAISKRYGDVSVVEPLDLVIDEGEFFCILGSSGCGKTTLLRMIAGFDRPTAGRIMLDGVDITDVPPNHRDVNTVFQNYALFPHYRVYDNVAYGLKVRKTPEAEIRDRVAAALELVGLSGFERRMPAQLSGGQQQRVALARALINRPRLLLLDEPLSALDRKTGEQMRQELADLQARSGITFVFVTHNQAEALSMASRVAVMNRGVFEQCSTPFELYQRPQTRFVGDFVGSMNFFQGVVTEVSPDRLGVEVLGQSRIERRGASDLAPGDTVVFGLRPEQLRVSLLAPKDYENGFFGQIERTLFLGEATQLSVRLKSGERIDVKVPNYLMLEDKVMGLEQNEDVWVVWSKGSGVVLHA</sequence>
<dbReference type="InterPro" id="IPR005893">
    <property type="entry name" value="PotA-like"/>
</dbReference>
<dbReference type="Gene3D" id="3.40.50.300">
    <property type="entry name" value="P-loop containing nucleotide triphosphate hydrolases"/>
    <property type="match status" value="1"/>
</dbReference>
<dbReference type="RefSeq" id="WP_150090110.1">
    <property type="nucleotide sequence ID" value="NZ_JBFUOH010000124.1"/>
</dbReference>
<dbReference type="SMART" id="SM00382">
    <property type="entry name" value="AAA"/>
    <property type="match status" value="1"/>
</dbReference>
<comment type="subunit">
    <text evidence="7">The complex is composed of two ATP-binding proteins (PotA), two transmembrane proteins (PotB and PotC) and a solute-binding protein (PotD).</text>
</comment>
<dbReference type="AlphaFoldDB" id="A0A5M8FUF3"/>
<dbReference type="OrthoDB" id="9802264at2"/>
<name>A0A5M8FUF3_9GAMM</name>
<evidence type="ECO:0000256" key="1">
    <source>
        <dbReference type="ARBA" id="ARBA00022448"/>
    </source>
</evidence>
<keyword evidence="10" id="KW-1185">Reference proteome</keyword>
<dbReference type="SUPFAM" id="SSF52540">
    <property type="entry name" value="P-loop containing nucleoside triphosphate hydrolases"/>
    <property type="match status" value="1"/>
</dbReference>
<proteinExistence type="inferred from homology"/>
<evidence type="ECO:0000256" key="2">
    <source>
        <dbReference type="ARBA" id="ARBA00022475"/>
    </source>
</evidence>
<dbReference type="InterPro" id="IPR008995">
    <property type="entry name" value="Mo/tungstate-bd_C_term_dom"/>
</dbReference>
<evidence type="ECO:0000313" key="10">
    <source>
        <dbReference type="Proteomes" id="UP000322981"/>
    </source>
</evidence>
<dbReference type="Proteomes" id="UP000322981">
    <property type="component" value="Unassembled WGS sequence"/>
</dbReference>
<evidence type="ECO:0000256" key="7">
    <source>
        <dbReference type="RuleBase" id="RU364083"/>
    </source>
</evidence>
<comment type="similarity">
    <text evidence="7">Belongs to the ABC transporter superfamily. Spermidine/putrescine importer (TC 3.A.1.11.1) family.</text>
</comment>
<accession>A0A5M8FUF3</accession>
<keyword evidence="2 7" id="KW-1003">Cell membrane</keyword>
<dbReference type="InterPro" id="IPR003439">
    <property type="entry name" value="ABC_transporter-like_ATP-bd"/>
</dbReference>
<evidence type="ECO:0000259" key="8">
    <source>
        <dbReference type="PROSITE" id="PS50893"/>
    </source>
</evidence>
<comment type="function">
    <text evidence="7">Part of the ABC transporter complex PotABCD involved in spermidine/putrescine import. Responsible for energy coupling to the transport system.</text>
</comment>
<organism evidence="9 10">
    <name type="scientific">Thiohalocapsa marina</name>
    <dbReference type="NCBI Taxonomy" id="424902"/>
    <lineage>
        <taxon>Bacteria</taxon>
        <taxon>Pseudomonadati</taxon>
        <taxon>Pseudomonadota</taxon>
        <taxon>Gammaproteobacteria</taxon>
        <taxon>Chromatiales</taxon>
        <taxon>Chromatiaceae</taxon>
        <taxon>Thiohalocapsa</taxon>
    </lineage>
</organism>
<dbReference type="GO" id="GO:0005524">
    <property type="term" value="F:ATP binding"/>
    <property type="evidence" value="ECO:0007669"/>
    <property type="project" value="UniProtKB-KW"/>
</dbReference>
<keyword evidence="3 7" id="KW-0547">Nucleotide-binding</keyword>
<dbReference type="PROSITE" id="PS50893">
    <property type="entry name" value="ABC_TRANSPORTER_2"/>
    <property type="match status" value="1"/>
</dbReference>
<keyword evidence="4 7" id="KW-0067">ATP-binding</keyword>